<evidence type="ECO:0000313" key="1">
    <source>
        <dbReference type="EMBL" id="HII70898.1"/>
    </source>
</evidence>
<proteinExistence type="predicted"/>
<dbReference type="InterPro" id="IPR012340">
    <property type="entry name" value="NA-bd_OB-fold"/>
</dbReference>
<dbReference type="Proteomes" id="UP000619545">
    <property type="component" value="Unassembled WGS sequence"/>
</dbReference>
<dbReference type="Gene3D" id="1.10.150.280">
    <property type="entry name" value="AF1531-like domain"/>
    <property type="match status" value="1"/>
</dbReference>
<reference evidence="1" key="1">
    <citation type="journal article" date="2020" name="bioRxiv">
        <title>A rank-normalized archaeal taxonomy based on genome phylogeny resolves widespread incomplete and uneven classifications.</title>
        <authorList>
            <person name="Rinke C."/>
            <person name="Chuvochina M."/>
            <person name="Mussig A.J."/>
            <person name="Chaumeil P.-A."/>
            <person name="Waite D.W."/>
            <person name="Whitman W.B."/>
            <person name="Parks D.H."/>
            <person name="Hugenholtz P."/>
        </authorList>
    </citation>
    <scope>NUCLEOTIDE SEQUENCE</scope>
    <source>
        <strain evidence="1">UBA8853</strain>
    </source>
</reference>
<name>A0A832TDJ3_9EURY</name>
<dbReference type="PANTHER" id="PTHR40734">
    <property type="entry name" value="TRNA-SPECIFIC ADENOSINE DEAMINASE-RELATED"/>
    <property type="match status" value="1"/>
</dbReference>
<dbReference type="EMBL" id="DUJS01000004">
    <property type="protein sequence ID" value="HII70898.1"/>
    <property type="molecule type" value="Genomic_DNA"/>
</dbReference>
<dbReference type="AlphaFoldDB" id="A0A832TDJ3"/>
<dbReference type="GeneID" id="1478253"/>
<evidence type="ECO:0000313" key="2">
    <source>
        <dbReference type="Proteomes" id="UP000619545"/>
    </source>
</evidence>
<dbReference type="Gene3D" id="2.40.50.140">
    <property type="entry name" value="Nucleic acid-binding proteins"/>
    <property type="match status" value="1"/>
</dbReference>
<organism evidence="1 2">
    <name type="scientific">Methanopyrus kandleri</name>
    <dbReference type="NCBI Taxonomy" id="2320"/>
    <lineage>
        <taxon>Archaea</taxon>
        <taxon>Methanobacteriati</taxon>
        <taxon>Methanobacteriota</taxon>
        <taxon>Methanomada group</taxon>
        <taxon>Methanopyri</taxon>
        <taxon>Methanopyrales</taxon>
        <taxon>Methanopyraceae</taxon>
        <taxon>Methanopyrus</taxon>
    </lineage>
</organism>
<accession>A0A832TDJ3</accession>
<dbReference type="SUPFAM" id="SSF160975">
    <property type="entry name" value="AF1531-like"/>
    <property type="match status" value="1"/>
</dbReference>
<dbReference type="OMA" id="IGKKHMW"/>
<dbReference type="PANTHER" id="PTHR40734:SF1">
    <property type="entry name" value="DNA-BINDING PROTEIN"/>
    <property type="match status" value="1"/>
</dbReference>
<sequence>MVEILYKQPKGKRAYEEYALILDFLPYGRAEEPPHKRQPVAQAIGKDFFVLLELAPKEGAFLELHEEVYVGRGKRDKIHHVNRRLRYDELTATAREELPHAVEKIIEDNEEDFVRFFNEARPITPRLHQLELLPGIGRKTLERILEEREKEPFESLDDIKERVKGLRMHPRDMIKERVLAELKGETRDKYRLFVPEFRGGRKRR</sequence>
<protein>
    <submittedName>
        <fullName evidence="1">DUF655 domain-containing protein</fullName>
    </submittedName>
</protein>
<dbReference type="RefSeq" id="WP_011020026.1">
    <property type="nucleotide sequence ID" value="NZ_DUJS01000004.1"/>
</dbReference>
<gene>
    <name evidence="1" type="ORF">HA336_06680</name>
</gene>
<dbReference type="InterPro" id="IPR007003">
    <property type="entry name" value="DUF655"/>
</dbReference>
<dbReference type="Pfam" id="PF04919">
    <property type="entry name" value="DUF655"/>
    <property type="match status" value="1"/>
</dbReference>
<comment type="caution">
    <text evidence="1">The sequence shown here is derived from an EMBL/GenBank/DDBJ whole genome shotgun (WGS) entry which is preliminary data.</text>
</comment>